<dbReference type="EMBL" id="CAJNON010002896">
    <property type="protein sequence ID" value="CAF1518528.1"/>
    <property type="molecule type" value="Genomic_DNA"/>
</dbReference>
<sequence>TNNLFKLDGLNGYFLLTVIFSFASTASTTSANKQKRIGSLCLSSDSTLTSCGNTGVNVRGFGGADRKQFSFKVLSITGQYVSIV</sequence>
<organism evidence="2 3">
    <name type="scientific">Adineta steineri</name>
    <dbReference type="NCBI Taxonomy" id="433720"/>
    <lineage>
        <taxon>Eukaryota</taxon>
        <taxon>Metazoa</taxon>
        <taxon>Spiralia</taxon>
        <taxon>Gnathifera</taxon>
        <taxon>Rotifera</taxon>
        <taxon>Eurotatoria</taxon>
        <taxon>Bdelloidea</taxon>
        <taxon>Adinetida</taxon>
        <taxon>Adinetidae</taxon>
        <taxon>Adineta</taxon>
    </lineage>
</organism>
<gene>
    <name evidence="2" type="ORF">VCS650_LOCUS43160</name>
</gene>
<feature type="transmembrane region" description="Helical" evidence="1">
    <location>
        <begin position="12"/>
        <end position="31"/>
    </location>
</feature>
<evidence type="ECO:0000313" key="2">
    <source>
        <dbReference type="EMBL" id="CAF1518528.1"/>
    </source>
</evidence>
<dbReference type="AlphaFoldDB" id="A0A815U7F4"/>
<keyword evidence="1" id="KW-0812">Transmembrane</keyword>
<feature type="non-terminal residue" evidence="2">
    <location>
        <position position="1"/>
    </location>
</feature>
<name>A0A815U7F4_9BILA</name>
<evidence type="ECO:0000313" key="3">
    <source>
        <dbReference type="Proteomes" id="UP000663891"/>
    </source>
</evidence>
<evidence type="ECO:0000256" key="1">
    <source>
        <dbReference type="SAM" id="Phobius"/>
    </source>
</evidence>
<reference evidence="2" key="1">
    <citation type="submission" date="2021-02" db="EMBL/GenBank/DDBJ databases">
        <authorList>
            <person name="Nowell W R."/>
        </authorList>
    </citation>
    <scope>NUCLEOTIDE SEQUENCE</scope>
</reference>
<keyword evidence="1" id="KW-0472">Membrane</keyword>
<comment type="caution">
    <text evidence="2">The sequence shown here is derived from an EMBL/GenBank/DDBJ whole genome shotgun (WGS) entry which is preliminary data.</text>
</comment>
<keyword evidence="1" id="KW-1133">Transmembrane helix</keyword>
<accession>A0A815U7F4</accession>
<protein>
    <submittedName>
        <fullName evidence="2">Uncharacterized protein</fullName>
    </submittedName>
</protein>
<proteinExistence type="predicted"/>
<dbReference type="Proteomes" id="UP000663891">
    <property type="component" value="Unassembled WGS sequence"/>
</dbReference>